<feature type="region of interest" description="Disordered" evidence="1">
    <location>
        <begin position="232"/>
        <end position="353"/>
    </location>
</feature>
<feature type="compositionally biased region" description="Basic and acidic residues" evidence="1">
    <location>
        <begin position="328"/>
        <end position="341"/>
    </location>
</feature>
<feature type="compositionally biased region" description="Basic and acidic residues" evidence="1">
    <location>
        <begin position="242"/>
        <end position="319"/>
    </location>
</feature>
<organism evidence="2">
    <name type="scientific">bioreactor metagenome</name>
    <dbReference type="NCBI Taxonomy" id="1076179"/>
    <lineage>
        <taxon>unclassified sequences</taxon>
        <taxon>metagenomes</taxon>
        <taxon>ecological metagenomes</taxon>
    </lineage>
</organism>
<feature type="compositionally biased region" description="Basic and acidic residues" evidence="1">
    <location>
        <begin position="197"/>
        <end position="208"/>
    </location>
</feature>
<gene>
    <name evidence="2" type="ORF">SDC9_21364</name>
</gene>
<comment type="caution">
    <text evidence="2">The sequence shown here is derived from an EMBL/GenBank/DDBJ whole genome shotgun (WGS) entry which is preliminary data.</text>
</comment>
<reference evidence="2" key="1">
    <citation type="submission" date="2019-08" db="EMBL/GenBank/DDBJ databases">
        <authorList>
            <person name="Kucharzyk K."/>
            <person name="Murdoch R.W."/>
            <person name="Higgins S."/>
            <person name="Loffler F."/>
        </authorList>
    </citation>
    <scope>NUCLEOTIDE SEQUENCE</scope>
</reference>
<dbReference type="EMBL" id="VSSQ01000089">
    <property type="protein sequence ID" value="MPL75540.1"/>
    <property type="molecule type" value="Genomic_DNA"/>
</dbReference>
<feature type="compositionally biased region" description="Basic and acidic residues" evidence="1">
    <location>
        <begin position="155"/>
        <end position="167"/>
    </location>
</feature>
<feature type="compositionally biased region" description="Basic and acidic residues" evidence="1">
    <location>
        <begin position="68"/>
        <end position="86"/>
    </location>
</feature>
<proteinExistence type="predicted"/>
<sequence>MRHRVPALDLAGFFAGNPGKNAAGSAAQELVPPRQQDGEHAKRRQSRADQIDEADAVLVGQNAKRRRGDAAHAEAEAEEDAGHHADPAGQQLLCKDHDRREGRGQDQPDQHRQHARGDKPHMRQRQGEGQHAEDRDPDHRHRPPAVGDRPAQHRARGDGAEEQEQHQLRGAGVHLEGVDEVEGVIRAHRGHVDVLGEGQEGQHDERQHHPVARQRQGLVHRLARPRLQMRAIPAADPGQDGAGDHRKHAEEGDRAAPEGQHDEGREQRADRGAEIAAHLEHRLREPEAPARSEPRHPARLGVEDRRAEADQHRADDQQRPARRKGEHHHAEEGRDRGERQRPGLRPGIGEDADHRLQERGRALEGQRHQPDLPVIQREIRLQHRIDRREHRLHHIVHHVTQRNRDQDRKDGRARAGAGWLRHGGHRAVPRVCPMI</sequence>
<dbReference type="AlphaFoldDB" id="A0A644U9C8"/>
<name>A0A644U9C8_9ZZZZ</name>
<evidence type="ECO:0000313" key="2">
    <source>
        <dbReference type="EMBL" id="MPL75540.1"/>
    </source>
</evidence>
<accession>A0A644U9C8</accession>
<protein>
    <submittedName>
        <fullName evidence="2">Uncharacterized protein</fullName>
    </submittedName>
</protein>
<evidence type="ECO:0000256" key="1">
    <source>
        <dbReference type="SAM" id="MobiDB-lite"/>
    </source>
</evidence>
<feature type="region of interest" description="Disordered" evidence="1">
    <location>
        <begin position="197"/>
        <end position="219"/>
    </location>
</feature>
<feature type="compositionally biased region" description="Basic and acidic residues" evidence="1">
    <location>
        <begin position="94"/>
        <end position="139"/>
    </location>
</feature>
<feature type="compositionally biased region" description="Basic and acidic residues" evidence="1">
    <location>
        <begin position="36"/>
        <end position="50"/>
    </location>
</feature>
<feature type="region of interest" description="Disordered" evidence="1">
    <location>
        <begin position="1"/>
        <end position="176"/>
    </location>
</feature>